<protein>
    <submittedName>
        <fullName evidence="2">Uncharacterized protein</fullName>
    </submittedName>
</protein>
<feature type="region of interest" description="Disordered" evidence="1">
    <location>
        <begin position="1"/>
        <end position="33"/>
    </location>
</feature>
<dbReference type="AlphaFoldDB" id="A0A6D2I1G3"/>
<reference evidence="2" key="1">
    <citation type="submission" date="2020-01" db="EMBL/GenBank/DDBJ databases">
        <authorList>
            <person name="Mishra B."/>
        </authorList>
    </citation>
    <scope>NUCLEOTIDE SEQUENCE [LARGE SCALE GENOMIC DNA]</scope>
</reference>
<keyword evidence="3" id="KW-1185">Reference proteome</keyword>
<sequence>MGRKRKVPHPVSPTPMARNLRRTTTKKTGGSSELPSRLYAADCYPGGIQRLNIYAKVNVIDKVVAALQGHEELEHLRGTVFAGFC</sequence>
<gene>
    <name evidence="2" type="ORF">MERR_LOCUS9104</name>
</gene>
<organism evidence="2 3">
    <name type="scientific">Microthlaspi erraticum</name>
    <dbReference type="NCBI Taxonomy" id="1685480"/>
    <lineage>
        <taxon>Eukaryota</taxon>
        <taxon>Viridiplantae</taxon>
        <taxon>Streptophyta</taxon>
        <taxon>Embryophyta</taxon>
        <taxon>Tracheophyta</taxon>
        <taxon>Spermatophyta</taxon>
        <taxon>Magnoliopsida</taxon>
        <taxon>eudicotyledons</taxon>
        <taxon>Gunneridae</taxon>
        <taxon>Pentapetalae</taxon>
        <taxon>rosids</taxon>
        <taxon>malvids</taxon>
        <taxon>Brassicales</taxon>
        <taxon>Brassicaceae</taxon>
        <taxon>Coluteocarpeae</taxon>
        <taxon>Microthlaspi</taxon>
    </lineage>
</organism>
<evidence type="ECO:0000313" key="3">
    <source>
        <dbReference type="Proteomes" id="UP000467841"/>
    </source>
</evidence>
<evidence type="ECO:0000313" key="2">
    <source>
        <dbReference type="EMBL" id="CAA7021869.1"/>
    </source>
</evidence>
<dbReference type="Proteomes" id="UP000467841">
    <property type="component" value="Unassembled WGS sequence"/>
</dbReference>
<comment type="caution">
    <text evidence="2">The sequence shown here is derived from an EMBL/GenBank/DDBJ whole genome shotgun (WGS) entry which is preliminary data.</text>
</comment>
<dbReference type="EMBL" id="CACVBM020000665">
    <property type="protein sequence ID" value="CAA7021869.1"/>
    <property type="molecule type" value="Genomic_DNA"/>
</dbReference>
<proteinExistence type="predicted"/>
<evidence type="ECO:0000256" key="1">
    <source>
        <dbReference type="SAM" id="MobiDB-lite"/>
    </source>
</evidence>
<accession>A0A6D2I1G3</accession>
<name>A0A6D2I1G3_9BRAS</name>